<dbReference type="GO" id="GO:0016746">
    <property type="term" value="F:acyltransferase activity"/>
    <property type="evidence" value="ECO:0007669"/>
    <property type="project" value="UniProtKB-KW"/>
</dbReference>
<gene>
    <name evidence="2" type="primary">rimL</name>
    <name evidence="2" type="ORF">NMK50_00335</name>
</gene>
<dbReference type="InterPro" id="IPR029066">
    <property type="entry name" value="PLP-binding_barrel"/>
</dbReference>
<keyword evidence="2" id="KW-0808">Transferase</keyword>
<dbReference type="RefSeq" id="WP_254770431.1">
    <property type="nucleotide sequence ID" value="NZ_CP101114.1"/>
</dbReference>
<dbReference type="Pfam" id="PF02784">
    <property type="entry name" value="Orn_Arg_deC_N"/>
    <property type="match status" value="1"/>
</dbReference>
<organism evidence="2 3">
    <name type="scientific">Bartonella harrusi</name>
    <dbReference type="NCBI Taxonomy" id="2961895"/>
    <lineage>
        <taxon>Bacteria</taxon>
        <taxon>Pseudomonadati</taxon>
        <taxon>Pseudomonadota</taxon>
        <taxon>Alphaproteobacteria</taxon>
        <taxon>Hyphomicrobiales</taxon>
        <taxon>Bartonellaceae</taxon>
        <taxon>Bartonella</taxon>
    </lineage>
</organism>
<sequence length="591" mass="67594">MTTQKIISKHIIQSAKEIINRPEHRDIPFFLFDADNALVQMEKIILASKKYFASASIVISLQSCSLGIFCRLLAEKRLNVEVCSADEWKIASAVGFPDDHIILDDSFKTTEDMALALEKNAPIHVESVNAFHKLMTLAARKGKCYGVSIKLSHSYREDKSPCFGITKEEYIRDILPLLSKSEHLDLKVFQIRIGSNLEHSAISLNPLRDWLSFLVEYMPLSGYLYINNDLLSDCVTSAPEHEVCNTESMFCNIHDVLKSYDPDLLKKWKLIFKSRCSLSEKNSYVVGKTIGYKRHEGVQVIQTNLNINQIPSLHNLPPSLTLLDDLNKNPSDNEQILTRFSCCENNYLCLEKNHGLKEGQHFLIKGCRSYDMQTANEWLCKRLPIYVWLKGNVLTARMPSSALSALSKDLLHKEENLYVDDNIRLTTPSRKFAPALYESIHCNREYFSQFMAWPRFVNHENDTANFLDSCFLAHQKDEGKTYVILFKENPVGLLSFNNIDHENKTGYIGYWLDRKAQGNGIITRAIKALVKHYSSHHLLKRFVIKCATANQKSNAVAKRCGFELEGTLKQAEYLNSVFHDQNIYSWISSDN</sequence>
<protein>
    <submittedName>
        <fullName evidence="2">50S ribosomal protein L7/L12-serine acetyltransferase</fullName>
        <ecNumber evidence="2">2.3.1.-</ecNumber>
    </submittedName>
</protein>
<proteinExistence type="predicted"/>
<dbReference type="SUPFAM" id="SSF55729">
    <property type="entry name" value="Acyl-CoA N-acyltransferases (Nat)"/>
    <property type="match status" value="1"/>
</dbReference>
<dbReference type="EC" id="2.3.1.-" evidence="2"/>
<dbReference type="PROSITE" id="PS51186">
    <property type="entry name" value="GNAT"/>
    <property type="match status" value="1"/>
</dbReference>
<dbReference type="InterPro" id="IPR022644">
    <property type="entry name" value="De-COase2_N"/>
</dbReference>
<evidence type="ECO:0000259" key="1">
    <source>
        <dbReference type="PROSITE" id="PS51186"/>
    </source>
</evidence>
<dbReference type="CDD" id="cd04301">
    <property type="entry name" value="NAT_SF"/>
    <property type="match status" value="1"/>
</dbReference>
<dbReference type="InterPro" id="IPR051908">
    <property type="entry name" value="Ribosomal_N-acetyltransferase"/>
</dbReference>
<dbReference type="GO" id="GO:0005840">
    <property type="term" value="C:ribosome"/>
    <property type="evidence" value="ECO:0007669"/>
    <property type="project" value="UniProtKB-KW"/>
</dbReference>
<dbReference type="InterPro" id="IPR000182">
    <property type="entry name" value="GNAT_dom"/>
</dbReference>
<dbReference type="Proteomes" id="UP001059475">
    <property type="component" value="Chromosome"/>
</dbReference>
<keyword evidence="2" id="KW-0689">Ribosomal protein</keyword>
<feature type="domain" description="N-acetyltransferase" evidence="1">
    <location>
        <begin position="421"/>
        <end position="584"/>
    </location>
</feature>
<dbReference type="Gene3D" id="3.20.20.10">
    <property type="entry name" value="Alanine racemase"/>
    <property type="match status" value="1"/>
</dbReference>
<dbReference type="PANTHER" id="PTHR43441:SF11">
    <property type="entry name" value="RIBOSOMAL-PROTEIN-SERINE ACETYLTRANSFERASE"/>
    <property type="match status" value="1"/>
</dbReference>
<reference evidence="2" key="1">
    <citation type="submission" date="2022-07" db="EMBL/GenBank/DDBJ databases">
        <title>First report of Bartonella spp. in marsupials in Brazil, with a description of Bartonella harrusi sp. nov. and new proposal for taxonomic reclassification of species of the genus Bartonella.</title>
        <authorList>
            <person name="Amaral R.B."/>
        </authorList>
    </citation>
    <scope>NUCLEOTIDE SEQUENCE</scope>
    <source>
        <strain evidence="2">117A</strain>
    </source>
</reference>
<accession>A0ABY5EVL1</accession>
<dbReference type="SUPFAM" id="SSF51419">
    <property type="entry name" value="PLP-binding barrel"/>
    <property type="match status" value="1"/>
</dbReference>
<dbReference type="NCBIfam" id="NF007539">
    <property type="entry name" value="PRK10151.1"/>
    <property type="match status" value="1"/>
</dbReference>
<keyword evidence="2" id="KW-0012">Acyltransferase</keyword>
<dbReference type="PANTHER" id="PTHR43441">
    <property type="entry name" value="RIBOSOMAL-PROTEIN-SERINE ACETYLTRANSFERASE"/>
    <property type="match status" value="1"/>
</dbReference>
<dbReference type="Gene3D" id="3.40.630.30">
    <property type="match status" value="1"/>
</dbReference>
<dbReference type="Pfam" id="PF13302">
    <property type="entry name" value="Acetyltransf_3"/>
    <property type="match status" value="1"/>
</dbReference>
<keyword evidence="2" id="KW-0687">Ribonucleoprotein</keyword>
<dbReference type="InterPro" id="IPR016181">
    <property type="entry name" value="Acyl_CoA_acyltransferase"/>
</dbReference>
<evidence type="ECO:0000313" key="3">
    <source>
        <dbReference type="Proteomes" id="UP001059475"/>
    </source>
</evidence>
<name>A0ABY5EVL1_9HYPH</name>
<dbReference type="EMBL" id="CP101114">
    <property type="protein sequence ID" value="UTO28528.1"/>
    <property type="molecule type" value="Genomic_DNA"/>
</dbReference>
<evidence type="ECO:0000313" key="2">
    <source>
        <dbReference type="EMBL" id="UTO28528.1"/>
    </source>
</evidence>
<keyword evidence="3" id="KW-1185">Reference proteome</keyword>